<gene>
    <name evidence="2" type="ORF">Athai_15110</name>
</gene>
<name>A0A7R7HVN9_9ACTN</name>
<proteinExistence type="predicted"/>
<keyword evidence="3" id="KW-1185">Reference proteome</keyword>
<dbReference type="Proteomes" id="UP000611640">
    <property type="component" value="Chromosome"/>
</dbReference>
<accession>A0A7R7HVN9</accession>
<evidence type="ECO:0000256" key="1">
    <source>
        <dbReference type="SAM" id="MobiDB-lite"/>
    </source>
</evidence>
<protein>
    <submittedName>
        <fullName evidence="2">Uncharacterized protein</fullName>
    </submittedName>
</protein>
<sequence length="158" mass="17598">MSGQRGGQDRYGATGAHRRLRGPGNRDPGLVRDRGRVCRPRRIAGRKGDRRSGPHVTAGIVPAAGRSRVPARKEQAAMRRIWFDEDAQPYYELVCDGCATQLVCWDDSCYDWNLLRGVAEFSGWWIDPDQIDGTHRCPHCRPGGAEPGLVVRPVPVRP</sequence>
<feature type="region of interest" description="Disordered" evidence="1">
    <location>
        <begin position="1"/>
        <end position="36"/>
    </location>
</feature>
<dbReference type="AlphaFoldDB" id="A0A7R7HVN9"/>
<evidence type="ECO:0000313" key="2">
    <source>
        <dbReference type="EMBL" id="BCJ34008.1"/>
    </source>
</evidence>
<dbReference type="EMBL" id="AP023355">
    <property type="protein sequence ID" value="BCJ34008.1"/>
    <property type="molecule type" value="Genomic_DNA"/>
</dbReference>
<dbReference type="KEGG" id="atl:Athai_15110"/>
<reference evidence="2 3" key="1">
    <citation type="submission" date="2020-08" db="EMBL/GenBank/DDBJ databases">
        <title>Whole genome shotgun sequence of Actinocatenispora thailandica NBRC 105041.</title>
        <authorList>
            <person name="Komaki H."/>
            <person name="Tamura T."/>
        </authorList>
    </citation>
    <scope>NUCLEOTIDE SEQUENCE [LARGE SCALE GENOMIC DNA]</scope>
    <source>
        <strain evidence="2 3">NBRC 105041</strain>
    </source>
</reference>
<evidence type="ECO:0000313" key="3">
    <source>
        <dbReference type="Proteomes" id="UP000611640"/>
    </source>
</evidence>
<organism evidence="2 3">
    <name type="scientific">Actinocatenispora thailandica</name>
    <dbReference type="NCBI Taxonomy" id="227318"/>
    <lineage>
        <taxon>Bacteria</taxon>
        <taxon>Bacillati</taxon>
        <taxon>Actinomycetota</taxon>
        <taxon>Actinomycetes</taxon>
        <taxon>Micromonosporales</taxon>
        <taxon>Micromonosporaceae</taxon>
        <taxon>Actinocatenispora</taxon>
    </lineage>
</organism>